<feature type="compositionally biased region" description="Basic and acidic residues" evidence="1">
    <location>
        <begin position="50"/>
        <end position="70"/>
    </location>
</feature>
<name>A0ABU6WWU2_9FABA</name>
<protein>
    <submittedName>
        <fullName evidence="2">Uncharacterized protein</fullName>
    </submittedName>
</protein>
<organism evidence="2 3">
    <name type="scientific">Stylosanthes scabra</name>
    <dbReference type="NCBI Taxonomy" id="79078"/>
    <lineage>
        <taxon>Eukaryota</taxon>
        <taxon>Viridiplantae</taxon>
        <taxon>Streptophyta</taxon>
        <taxon>Embryophyta</taxon>
        <taxon>Tracheophyta</taxon>
        <taxon>Spermatophyta</taxon>
        <taxon>Magnoliopsida</taxon>
        <taxon>eudicotyledons</taxon>
        <taxon>Gunneridae</taxon>
        <taxon>Pentapetalae</taxon>
        <taxon>rosids</taxon>
        <taxon>fabids</taxon>
        <taxon>Fabales</taxon>
        <taxon>Fabaceae</taxon>
        <taxon>Papilionoideae</taxon>
        <taxon>50 kb inversion clade</taxon>
        <taxon>dalbergioids sensu lato</taxon>
        <taxon>Dalbergieae</taxon>
        <taxon>Pterocarpus clade</taxon>
        <taxon>Stylosanthes</taxon>
    </lineage>
</organism>
<keyword evidence="3" id="KW-1185">Reference proteome</keyword>
<reference evidence="2 3" key="1">
    <citation type="journal article" date="2023" name="Plants (Basel)">
        <title>Bridging the Gap: Combining Genomics and Transcriptomics Approaches to Understand Stylosanthes scabra, an Orphan Legume from the Brazilian Caatinga.</title>
        <authorList>
            <person name="Ferreira-Neto J.R.C."/>
            <person name="da Silva M.D."/>
            <person name="Binneck E."/>
            <person name="de Melo N.F."/>
            <person name="da Silva R.H."/>
            <person name="de Melo A.L.T.M."/>
            <person name="Pandolfi V."/>
            <person name="Bustamante F.O."/>
            <person name="Brasileiro-Vidal A.C."/>
            <person name="Benko-Iseppon A.M."/>
        </authorList>
    </citation>
    <scope>NUCLEOTIDE SEQUENCE [LARGE SCALE GENOMIC DNA]</scope>
    <source>
        <tissue evidence="2">Leaves</tissue>
    </source>
</reference>
<gene>
    <name evidence="2" type="ORF">PIB30_104506</name>
</gene>
<feature type="non-terminal residue" evidence="2">
    <location>
        <position position="1"/>
    </location>
</feature>
<evidence type="ECO:0000313" key="3">
    <source>
        <dbReference type="Proteomes" id="UP001341840"/>
    </source>
</evidence>
<evidence type="ECO:0000256" key="1">
    <source>
        <dbReference type="SAM" id="MobiDB-lite"/>
    </source>
</evidence>
<comment type="caution">
    <text evidence="2">The sequence shown here is derived from an EMBL/GenBank/DDBJ whole genome shotgun (WGS) entry which is preliminary data.</text>
</comment>
<accession>A0ABU6WWU2</accession>
<proteinExistence type="predicted"/>
<feature type="region of interest" description="Disordered" evidence="1">
    <location>
        <begin position="1"/>
        <end position="77"/>
    </location>
</feature>
<dbReference type="EMBL" id="JASCZI010184861">
    <property type="protein sequence ID" value="MED6190297.1"/>
    <property type="molecule type" value="Genomic_DNA"/>
</dbReference>
<sequence>DGISRFKRTECKSRPSIKACQHQARHRKSIPTPRNDEGTLDIDLGSRLLPDIRDHDLDDPNPKLPREGRLATRSQGS</sequence>
<dbReference type="Proteomes" id="UP001341840">
    <property type="component" value="Unassembled WGS sequence"/>
</dbReference>
<evidence type="ECO:0000313" key="2">
    <source>
        <dbReference type="EMBL" id="MED6190297.1"/>
    </source>
</evidence>